<proteinExistence type="predicted"/>
<organism evidence="1 2">
    <name type="scientific">Candidatus Pantoea multigeneris</name>
    <dbReference type="NCBI Taxonomy" id="2608357"/>
    <lineage>
        <taxon>Bacteria</taxon>
        <taxon>Pseudomonadati</taxon>
        <taxon>Pseudomonadota</taxon>
        <taxon>Gammaproteobacteria</taxon>
        <taxon>Enterobacterales</taxon>
        <taxon>Erwiniaceae</taxon>
        <taxon>Pantoea</taxon>
    </lineage>
</organism>
<dbReference type="EMBL" id="VWXF01000004">
    <property type="protein sequence ID" value="NIF22133.1"/>
    <property type="molecule type" value="Genomic_DNA"/>
</dbReference>
<dbReference type="SUPFAM" id="SSF140453">
    <property type="entry name" value="EsxAB dimer-like"/>
    <property type="match status" value="1"/>
</dbReference>
<accession>A0ABX0R9S7</accession>
<sequence>MSALQIEQLRSYRDDIARRLQDVELRHENLITAWHRLRQAYQGESAEAFHQQFQRASRRAEQQAQRLHLILPRLDAILEQLTAHSQSEG</sequence>
<dbReference type="RefSeq" id="WP_167014570.1">
    <property type="nucleotide sequence ID" value="NZ_VWXF01000004.1"/>
</dbReference>
<evidence type="ECO:0000313" key="2">
    <source>
        <dbReference type="Proteomes" id="UP001515683"/>
    </source>
</evidence>
<dbReference type="Gene3D" id="1.10.287.850">
    <property type="entry name" value="HP0062-like domain"/>
    <property type="match status" value="1"/>
</dbReference>
<evidence type="ECO:0000313" key="1">
    <source>
        <dbReference type="EMBL" id="NIF22133.1"/>
    </source>
</evidence>
<comment type="caution">
    <text evidence="1">The sequence shown here is derived from an EMBL/GenBank/DDBJ whole genome shotgun (WGS) entry which is preliminary data.</text>
</comment>
<protein>
    <submittedName>
        <fullName evidence="1">Uncharacterized protein</fullName>
    </submittedName>
</protein>
<reference evidence="1 2" key="1">
    <citation type="journal article" date="2019" name="bioRxiv">
        <title>Bacteria contribute to plant secondary compound degradation in a generalist herbivore system.</title>
        <authorList>
            <person name="Francoeur C.B."/>
            <person name="Khadempour L."/>
            <person name="Moreira-Soto R.D."/>
            <person name="Gotting K."/>
            <person name="Book A.J."/>
            <person name="Pinto-Tomas A.A."/>
            <person name="Keefover-Ring K."/>
            <person name="Currie C.R."/>
        </authorList>
    </citation>
    <scope>NUCLEOTIDE SEQUENCE [LARGE SCALE GENOMIC DNA]</scope>
    <source>
        <strain evidence="1">Acro-835</strain>
    </source>
</reference>
<keyword evidence="2" id="KW-1185">Reference proteome</keyword>
<name>A0ABX0R9S7_9GAMM</name>
<gene>
    <name evidence="1" type="ORF">F3J40_11045</name>
</gene>
<dbReference type="Proteomes" id="UP001515683">
    <property type="component" value="Unassembled WGS sequence"/>
</dbReference>
<dbReference type="InterPro" id="IPR036689">
    <property type="entry name" value="ESAT-6-like_sf"/>
</dbReference>